<name>A0A232EN95_9HYME</name>
<evidence type="ECO:0000313" key="2">
    <source>
        <dbReference type="Proteomes" id="UP000215335"/>
    </source>
</evidence>
<keyword evidence="2" id="KW-1185">Reference proteome</keyword>
<gene>
    <name evidence="1" type="ORF">TSAR_006724</name>
</gene>
<sequence>MFYLNCLCKKKPHSIILLDKHVSEIINKLRLYDVVKNLKMERLHEKVNFLLEIMTKVWRDCQMVIKNFRDMCLVDKAKTILKWLEFAKAFIADVLYGRNSIDIDQIKKISSISESFRDDEKTF</sequence>
<organism evidence="1 2">
    <name type="scientific">Trichomalopsis sarcophagae</name>
    <dbReference type="NCBI Taxonomy" id="543379"/>
    <lineage>
        <taxon>Eukaryota</taxon>
        <taxon>Metazoa</taxon>
        <taxon>Ecdysozoa</taxon>
        <taxon>Arthropoda</taxon>
        <taxon>Hexapoda</taxon>
        <taxon>Insecta</taxon>
        <taxon>Pterygota</taxon>
        <taxon>Neoptera</taxon>
        <taxon>Endopterygota</taxon>
        <taxon>Hymenoptera</taxon>
        <taxon>Apocrita</taxon>
        <taxon>Proctotrupomorpha</taxon>
        <taxon>Chalcidoidea</taxon>
        <taxon>Pteromalidae</taxon>
        <taxon>Pteromalinae</taxon>
        <taxon>Trichomalopsis</taxon>
    </lineage>
</organism>
<dbReference type="Proteomes" id="UP000215335">
    <property type="component" value="Unassembled WGS sequence"/>
</dbReference>
<evidence type="ECO:0000313" key="1">
    <source>
        <dbReference type="EMBL" id="OXU19808.1"/>
    </source>
</evidence>
<reference evidence="1 2" key="1">
    <citation type="journal article" date="2017" name="Curr. Biol.">
        <title>The Evolution of Venom by Co-option of Single-Copy Genes.</title>
        <authorList>
            <person name="Martinson E.O."/>
            <person name="Mrinalini"/>
            <person name="Kelkar Y.D."/>
            <person name="Chang C.H."/>
            <person name="Werren J.H."/>
        </authorList>
    </citation>
    <scope>NUCLEOTIDE SEQUENCE [LARGE SCALE GENOMIC DNA]</scope>
    <source>
        <strain evidence="1 2">Alberta</strain>
        <tissue evidence="1">Whole body</tissue>
    </source>
</reference>
<accession>A0A232EN95</accession>
<proteinExistence type="predicted"/>
<dbReference type="EMBL" id="NNAY01003203">
    <property type="protein sequence ID" value="OXU19808.1"/>
    <property type="molecule type" value="Genomic_DNA"/>
</dbReference>
<comment type="caution">
    <text evidence="1">The sequence shown here is derived from an EMBL/GenBank/DDBJ whole genome shotgun (WGS) entry which is preliminary data.</text>
</comment>
<dbReference type="AlphaFoldDB" id="A0A232EN95"/>
<protein>
    <submittedName>
        <fullName evidence="1">Uncharacterized protein</fullName>
    </submittedName>
</protein>